<evidence type="ECO:0000313" key="3">
    <source>
        <dbReference type="Proteomes" id="UP000034076"/>
    </source>
</evidence>
<feature type="transmembrane region" description="Helical" evidence="1">
    <location>
        <begin position="60"/>
        <end position="88"/>
    </location>
</feature>
<organism evidence="2 3">
    <name type="scientific">Christensenella hongkongensis</name>
    <dbReference type="NCBI Taxonomy" id="270498"/>
    <lineage>
        <taxon>Bacteria</taxon>
        <taxon>Bacillati</taxon>
        <taxon>Bacillota</taxon>
        <taxon>Clostridia</taxon>
        <taxon>Christensenellales</taxon>
        <taxon>Christensenellaceae</taxon>
        <taxon>Christensenella</taxon>
    </lineage>
</organism>
<comment type="caution">
    <text evidence="2">The sequence shown here is derived from an EMBL/GenBank/DDBJ whole genome shotgun (WGS) entry which is preliminary data.</text>
</comment>
<gene>
    <name evidence="2" type="ORF">CHK_0501</name>
</gene>
<sequence length="89" mass="9192">MISLLLGLAALICDILSLFPQVGVPYLSLIGFVLAIVAVATGSKIIKVDPNDKNARAGKAIGVVCIVLALLGVIFSLILIPLGCLAFVF</sequence>
<dbReference type="OrthoDB" id="2086888at2"/>
<keyword evidence="1" id="KW-1133">Transmembrane helix</keyword>
<protein>
    <submittedName>
        <fullName evidence="2">Uncharacterized protein</fullName>
    </submittedName>
</protein>
<accession>A0A0M2NHI2</accession>
<evidence type="ECO:0000313" key="2">
    <source>
        <dbReference type="EMBL" id="KKI51984.1"/>
    </source>
</evidence>
<dbReference type="RefSeq" id="WP_046442449.1">
    <property type="nucleotide sequence ID" value="NZ_CAUERS010000055.1"/>
</dbReference>
<reference evidence="2 3" key="1">
    <citation type="submission" date="2015-04" db="EMBL/GenBank/DDBJ databases">
        <title>Draft genome sequence of bacteremic isolate Catabacter hongkongensis type strain HKU16T.</title>
        <authorList>
            <person name="Lau S.K."/>
            <person name="Teng J.L."/>
            <person name="Huang Y."/>
            <person name="Curreem S.O."/>
            <person name="Tsui S.K."/>
            <person name="Woo P.C."/>
        </authorList>
    </citation>
    <scope>NUCLEOTIDE SEQUENCE [LARGE SCALE GENOMIC DNA]</scope>
    <source>
        <strain evidence="2 3">HKU16</strain>
    </source>
</reference>
<name>A0A0M2NHI2_9FIRM</name>
<feature type="transmembrane region" description="Helical" evidence="1">
    <location>
        <begin position="27"/>
        <end position="48"/>
    </location>
</feature>
<dbReference type="AlphaFoldDB" id="A0A0M2NHI2"/>
<dbReference type="STRING" id="270498.CHK_0501"/>
<dbReference type="EMBL" id="LAYJ01000047">
    <property type="protein sequence ID" value="KKI51984.1"/>
    <property type="molecule type" value="Genomic_DNA"/>
</dbReference>
<keyword evidence="1" id="KW-0472">Membrane</keyword>
<proteinExistence type="predicted"/>
<evidence type="ECO:0000256" key="1">
    <source>
        <dbReference type="SAM" id="Phobius"/>
    </source>
</evidence>
<keyword evidence="1" id="KW-0812">Transmembrane</keyword>
<keyword evidence="3" id="KW-1185">Reference proteome</keyword>
<dbReference type="Proteomes" id="UP000034076">
    <property type="component" value="Unassembled WGS sequence"/>
</dbReference>